<evidence type="ECO:0000313" key="2">
    <source>
        <dbReference type="Proteomes" id="UP000467379"/>
    </source>
</evidence>
<geneLocation type="plasmid" evidence="1 2">
    <name>pJCM12687</name>
</geneLocation>
<dbReference type="Proteomes" id="UP000467379">
    <property type="component" value="Plasmid pJCM12687"/>
</dbReference>
<dbReference type="EMBL" id="AP022607">
    <property type="protein sequence ID" value="BBZ15203.1"/>
    <property type="molecule type" value="Genomic_DNA"/>
</dbReference>
<accession>A0ABN6BE43</accession>
<organism evidence="1 2">
    <name type="scientific">Mycobacterium branderi</name>
    <dbReference type="NCBI Taxonomy" id="43348"/>
    <lineage>
        <taxon>Bacteria</taxon>
        <taxon>Bacillati</taxon>
        <taxon>Actinomycetota</taxon>
        <taxon>Actinomycetes</taxon>
        <taxon>Mycobacteriales</taxon>
        <taxon>Mycobacteriaceae</taxon>
        <taxon>Mycobacterium</taxon>
    </lineage>
</organism>
<proteinExistence type="predicted"/>
<name>A0ABN6BE43_9MYCO</name>
<evidence type="ECO:0008006" key="3">
    <source>
        <dbReference type="Google" id="ProtNLM"/>
    </source>
</evidence>
<reference evidence="1 2" key="1">
    <citation type="journal article" date="2019" name="Emerg. Microbes Infect.">
        <title>Comprehensive subspecies identification of 175 nontuberculous mycobacteria species based on 7547 genomic profiles.</title>
        <authorList>
            <person name="Matsumoto Y."/>
            <person name="Kinjo T."/>
            <person name="Motooka D."/>
            <person name="Nabeya D."/>
            <person name="Jung N."/>
            <person name="Uechi K."/>
            <person name="Horii T."/>
            <person name="Iida T."/>
            <person name="Fujita J."/>
            <person name="Nakamura S."/>
        </authorList>
    </citation>
    <scope>NUCLEOTIDE SEQUENCE [LARGE SCALE GENOMIC DNA]</scope>
    <source>
        <strain evidence="1 2">JCM 12687</strain>
        <plasmid evidence="1">pJCM12687</plasmid>
    </source>
</reference>
<sequence>MTSLAPNVATLCDNRDMSTVSLLEREMYSEAEAARLLRVHQPTLHYWLEGKKWRGREYAPVIREEPTGKKTVTWAEFVEAGLLAQYRRQSVPLDEVRRFIAILREQTGVPYPLATARPWVISRRLVIEAQKAAHLPAQYWLYAPVGDQPVMLPPAKDFLDRVKFENDEAVLWRPEGERSPVVIDPQQRFGLPSVGGISTSVLKEYSDGGYSYQEIADEFGLTVREVEMAVAYELSSKAA</sequence>
<evidence type="ECO:0000313" key="1">
    <source>
        <dbReference type="EMBL" id="BBZ15203.1"/>
    </source>
</evidence>
<gene>
    <name evidence="1" type="ORF">MBRA_53980</name>
</gene>
<keyword evidence="2" id="KW-1185">Reference proteome</keyword>
<protein>
    <recommendedName>
        <fullName evidence="3">DUF433 domain-containing protein</fullName>
    </recommendedName>
</protein>
<keyword evidence="1" id="KW-0614">Plasmid</keyword>